<dbReference type="Pfam" id="PF03486">
    <property type="entry name" value="HI0933_like"/>
    <property type="match status" value="1"/>
</dbReference>
<dbReference type="PANTHER" id="PTHR42887">
    <property type="entry name" value="OS12G0638800 PROTEIN"/>
    <property type="match status" value="1"/>
</dbReference>
<name>A0A9E7CRP9_ALIAG</name>
<proteinExistence type="predicted"/>
<evidence type="ECO:0000256" key="1">
    <source>
        <dbReference type="ARBA" id="ARBA00001974"/>
    </source>
</evidence>
<dbReference type="NCBIfam" id="TIGR00275">
    <property type="entry name" value="aminoacetone oxidase family FAD-binding enzyme"/>
    <property type="match status" value="1"/>
</dbReference>
<keyword evidence="2" id="KW-0285">Flavoprotein</keyword>
<dbReference type="PANTHER" id="PTHR42887:SF2">
    <property type="entry name" value="OS12G0638800 PROTEIN"/>
    <property type="match status" value="1"/>
</dbReference>
<evidence type="ECO:0000256" key="2">
    <source>
        <dbReference type="ARBA" id="ARBA00022630"/>
    </source>
</evidence>
<dbReference type="Proteomes" id="UP000829401">
    <property type="component" value="Chromosome"/>
</dbReference>
<dbReference type="SUPFAM" id="SSF160996">
    <property type="entry name" value="HI0933 insert domain-like"/>
    <property type="match status" value="1"/>
</dbReference>
<dbReference type="SUPFAM" id="SSF51905">
    <property type="entry name" value="FAD/NAD(P)-binding domain"/>
    <property type="match status" value="1"/>
</dbReference>
<keyword evidence="3" id="KW-0274">FAD</keyword>
<dbReference type="Gene3D" id="3.50.50.60">
    <property type="entry name" value="FAD/NAD(P)-binding domain"/>
    <property type="match status" value="1"/>
</dbReference>
<dbReference type="EMBL" id="CP080467">
    <property type="protein sequence ID" value="UNO50244.1"/>
    <property type="molecule type" value="Genomic_DNA"/>
</dbReference>
<dbReference type="Gene3D" id="1.10.8.260">
    <property type="entry name" value="HI0933 insert domain-like"/>
    <property type="match status" value="1"/>
</dbReference>
<dbReference type="PRINTS" id="PR00411">
    <property type="entry name" value="PNDRDTASEI"/>
</dbReference>
<feature type="domain" description="RsdA/BaiN/AoA(So)-like Rossmann fold-like" evidence="4">
    <location>
        <begin position="9"/>
        <end position="419"/>
    </location>
</feature>
<evidence type="ECO:0000256" key="3">
    <source>
        <dbReference type="ARBA" id="ARBA00022827"/>
    </source>
</evidence>
<dbReference type="KEGG" id="aaco:K1I37_07150"/>
<dbReference type="InterPro" id="IPR023166">
    <property type="entry name" value="BaiN-like_dom_sf"/>
</dbReference>
<organism evidence="6 7">
    <name type="scientific">Alicyclobacillus acidoterrestris (strain ATCC 49025 / DSM 3922 / CIP 106132 / NCIMB 13137 / GD3B)</name>
    <dbReference type="NCBI Taxonomy" id="1356854"/>
    <lineage>
        <taxon>Bacteria</taxon>
        <taxon>Bacillati</taxon>
        <taxon>Bacillota</taxon>
        <taxon>Bacilli</taxon>
        <taxon>Bacillales</taxon>
        <taxon>Alicyclobacillaceae</taxon>
        <taxon>Alicyclobacillus</taxon>
    </lineage>
</organism>
<feature type="domain" description="RsdA/BaiN/AoA(So)-like insert" evidence="5">
    <location>
        <begin position="197"/>
        <end position="366"/>
    </location>
</feature>
<evidence type="ECO:0000313" key="7">
    <source>
        <dbReference type="Proteomes" id="UP000829401"/>
    </source>
</evidence>
<dbReference type="InterPro" id="IPR057661">
    <property type="entry name" value="RsdA/BaiN/AoA(So)_Rossmann"/>
</dbReference>
<comment type="cofactor">
    <cofactor evidence="1">
        <name>FAD</name>
        <dbReference type="ChEBI" id="CHEBI:57692"/>
    </cofactor>
</comment>
<dbReference type="InterPro" id="IPR036188">
    <property type="entry name" value="FAD/NAD-bd_sf"/>
</dbReference>
<dbReference type="InterPro" id="IPR055178">
    <property type="entry name" value="RsdA/BaiN/AoA(So)-like_dom"/>
</dbReference>
<sequence length="434" mass="46258">MRMSRLKYDVIVVGAGPAGLMAAIAAKEMGARVALIEKGNKPGRKLGISGGGRCNVTNAKPLPELMENIPGNARFLHSALTRFSNQDIMIFFEGLGIRLKEENRGRVFPVSDKAATVVKAIVDKVYTSGVDVMLDTPVARLLARDGQITGVRLTRGQTVEAPAIVIATGGCSVPKTGSTGDAYPWVQAFGHTIVAPYPTEVPLTSDEPFIVERKLQGLSLRGIDATVWDDTRKKRLTTEHGDMLFTHLGLSGPAALRCSHYVSTARRKNPQVSLSVTLDLSPTSPRPALEQTLAAGRKHHPRRSIATHLGEMFPERLVDFILHKASVPASTQLANLSKVHLDAITASIKACPIHITGTLPLEQATVTGGGVSVKEIDPKTMQSKLVRGLYFAGEVMDVHAHTGGYNITVAFSTGHLAGQSAAEQVLSASPAPAP</sequence>
<reference evidence="7" key="1">
    <citation type="journal article" date="2022" name="G3 (Bethesda)">
        <title>Unveiling the complete genome sequence of Alicyclobacillus acidoterrestris DSM 3922T, a taint-producing strain.</title>
        <authorList>
            <person name="Leonardo I.C."/>
            <person name="Barreto Crespo M.T."/>
            <person name="Gaspar F.B."/>
        </authorList>
    </citation>
    <scope>NUCLEOTIDE SEQUENCE [LARGE SCALE GENOMIC DNA]</scope>
    <source>
        <strain evidence="7">DSM 3922</strain>
    </source>
</reference>
<evidence type="ECO:0000313" key="6">
    <source>
        <dbReference type="EMBL" id="UNO50244.1"/>
    </source>
</evidence>
<evidence type="ECO:0000259" key="5">
    <source>
        <dbReference type="Pfam" id="PF22780"/>
    </source>
</evidence>
<evidence type="ECO:0000259" key="4">
    <source>
        <dbReference type="Pfam" id="PF03486"/>
    </source>
</evidence>
<accession>A0A9E7CRP9</accession>
<dbReference type="Pfam" id="PF22780">
    <property type="entry name" value="HI0933_like_1st"/>
    <property type="match status" value="1"/>
</dbReference>
<dbReference type="PRINTS" id="PR00368">
    <property type="entry name" value="FADPNR"/>
</dbReference>
<dbReference type="Gene3D" id="2.40.30.10">
    <property type="entry name" value="Translation factors"/>
    <property type="match status" value="1"/>
</dbReference>
<gene>
    <name evidence="6" type="ORF">K1I37_07150</name>
</gene>
<protein>
    <submittedName>
        <fullName evidence="6">NAD(P)/FAD-dependent oxidoreductase</fullName>
    </submittedName>
</protein>
<dbReference type="InterPro" id="IPR004792">
    <property type="entry name" value="BaiN-like"/>
</dbReference>
<keyword evidence="7" id="KW-1185">Reference proteome</keyword>
<dbReference type="OrthoDB" id="9773233at2"/>
<dbReference type="AlphaFoldDB" id="A0A9E7CRP9"/>